<evidence type="ECO:0000259" key="8">
    <source>
        <dbReference type="PROSITE" id="PS51225"/>
    </source>
</evidence>
<feature type="transmembrane region" description="Helical" evidence="7">
    <location>
        <begin position="233"/>
        <end position="255"/>
    </location>
</feature>
<dbReference type="PANTHER" id="PTHR22776">
    <property type="entry name" value="MARVEL-CONTAINING POTENTIAL LIPID RAFT-ASSOCIATED PROTEIN"/>
    <property type="match status" value="1"/>
</dbReference>
<feature type="transmembrane region" description="Helical" evidence="7">
    <location>
        <begin position="164"/>
        <end position="185"/>
    </location>
</feature>
<evidence type="ECO:0000256" key="3">
    <source>
        <dbReference type="ARBA" id="ARBA00022989"/>
    </source>
</evidence>
<sequence length="329" mass="36835">MEGGRGAGKSRGMLCPPGDKWHHPPADCWGKDFIITRSPFLAPAVSFRFEDEICEEQERTGDMEEERPRSNTVTTTSSSYSEAFSSGASLTYDRSLLWSPPGALLLAEIVFGLVVWAIIAGSEYFNYPSFGWVMFVAVFYWVLTSFLFIIYVTRAHTRIHKVPWPLVCLCFNGSAFVFYLIAAIVDATSIPKELRWHHNYNSWTASALCLLIAFLCVRLTGWTDYSAYQYFEVVTICFMILIIILYVVNLFRIYRMLTCVSWPLAELLHYAICTFLLLIASIVAAVKSYGIGGLIAGSVFGFIASFLCIVGMLLSYKVTFVTQSSGAAL</sequence>
<protein>
    <recommendedName>
        <fullName evidence="8">MARVEL domain-containing protein</fullName>
    </recommendedName>
</protein>
<dbReference type="AlphaFoldDB" id="A0AAV7BKJ4"/>
<keyword evidence="10" id="KW-1185">Reference proteome</keyword>
<organism evidence="9 10">
    <name type="scientific">Engystomops pustulosus</name>
    <name type="common">Tungara frog</name>
    <name type="synonym">Physalaemus pustulosus</name>
    <dbReference type="NCBI Taxonomy" id="76066"/>
    <lineage>
        <taxon>Eukaryota</taxon>
        <taxon>Metazoa</taxon>
        <taxon>Chordata</taxon>
        <taxon>Craniata</taxon>
        <taxon>Vertebrata</taxon>
        <taxon>Euteleostomi</taxon>
        <taxon>Amphibia</taxon>
        <taxon>Batrachia</taxon>
        <taxon>Anura</taxon>
        <taxon>Neobatrachia</taxon>
        <taxon>Hyloidea</taxon>
        <taxon>Leptodactylidae</taxon>
        <taxon>Leiuperinae</taxon>
        <taxon>Engystomops</taxon>
    </lineage>
</organism>
<feature type="domain" description="MARVEL" evidence="8">
    <location>
        <begin position="96"/>
        <end position="320"/>
    </location>
</feature>
<feature type="transmembrane region" description="Helical" evidence="7">
    <location>
        <begin position="267"/>
        <end position="286"/>
    </location>
</feature>
<keyword evidence="2 5" id="KW-0812">Transmembrane</keyword>
<reference evidence="9" key="1">
    <citation type="thesis" date="2020" institute="ProQuest LLC" country="789 East Eisenhower Parkway, Ann Arbor, MI, USA">
        <title>Comparative Genomics and Chromosome Evolution.</title>
        <authorList>
            <person name="Mudd A.B."/>
        </authorList>
    </citation>
    <scope>NUCLEOTIDE SEQUENCE</scope>
    <source>
        <strain evidence="9">237g6f4</strain>
        <tissue evidence="9">Blood</tissue>
    </source>
</reference>
<dbReference type="EMBL" id="WNYA01000005">
    <property type="protein sequence ID" value="KAG8572882.1"/>
    <property type="molecule type" value="Genomic_DNA"/>
</dbReference>
<evidence type="ECO:0000256" key="4">
    <source>
        <dbReference type="ARBA" id="ARBA00023136"/>
    </source>
</evidence>
<feature type="compositionally biased region" description="Basic and acidic residues" evidence="6">
    <location>
        <begin position="57"/>
        <end position="69"/>
    </location>
</feature>
<evidence type="ECO:0000256" key="2">
    <source>
        <dbReference type="ARBA" id="ARBA00022692"/>
    </source>
</evidence>
<name>A0AAV7BKJ4_ENGPU</name>
<evidence type="ECO:0000256" key="1">
    <source>
        <dbReference type="ARBA" id="ARBA00004141"/>
    </source>
</evidence>
<feature type="transmembrane region" description="Helical" evidence="7">
    <location>
        <begin position="102"/>
        <end position="120"/>
    </location>
</feature>
<evidence type="ECO:0000256" key="5">
    <source>
        <dbReference type="PROSITE-ProRule" id="PRU00581"/>
    </source>
</evidence>
<proteinExistence type="predicted"/>
<comment type="subcellular location">
    <subcellularLocation>
        <location evidence="1">Membrane</location>
        <topology evidence="1">Multi-pass membrane protein</topology>
    </subcellularLocation>
</comment>
<dbReference type="Pfam" id="PF01284">
    <property type="entry name" value="MARVEL"/>
    <property type="match status" value="1"/>
</dbReference>
<evidence type="ECO:0000256" key="7">
    <source>
        <dbReference type="SAM" id="Phobius"/>
    </source>
</evidence>
<feature type="region of interest" description="Disordered" evidence="6">
    <location>
        <begin position="57"/>
        <end position="77"/>
    </location>
</feature>
<dbReference type="PRINTS" id="PR01884">
    <property type="entry name" value="MALPROTEIN"/>
</dbReference>
<keyword evidence="4 5" id="KW-0472">Membrane</keyword>
<feature type="transmembrane region" description="Helical" evidence="7">
    <location>
        <begin position="132"/>
        <end position="152"/>
    </location>
</feature>
<feature type="transmembrane region" description="Helical" evidence="7">
    <location>
        <begin position="293"/>
        <end position="316"/>
    </location>
</feature>
<dbReference type="Proteomes" id="UP000824782">
    <property type="component" value="Unassembled WGS sequence"/>
</dbReference>
<evidence type="ECO:0000313" key="10">
    <source>
        <dbReference type="Proteomes" id="UP000824782"/>
    </source>
</evidence>
<dbReference type="InterPro" id="IPR013295">
    <property type="entry name" value="MAL"/>
</dbReference>
<feature type="transmembrane region" description="Helical" evidence="7">
    <location>
        <begin position="200"/>
        <end position="221"/>
    </location>
</feature>
<evidence type="ECO:0000313" key="9">
    <source>
        <dbReference type="EMBL" id="KAG8572882.1"/>
    </source>
</evidence>
<dbReference type="InterPro" id="IPR050578">
    <property type="entry name" value="MARVEL-CKLF_proteins"/>
</dbReference>
<dbReference type="PROSITE" id="PS51225">
    <property type="entry name" value="MARVEL"/>
    <property type="match status" value="1"/>
</dbReference>
<dbReference type="PANTHER" id="PTHR22776:SF10">
    <property type="entry name" value="CKLF-LIKE MARVEL TRANSMEMBRANE DOMAIN-CONTAINING PROTEIN 8"/>
    <property type="match status" value="1"/>
</dbReference>
<accession>A0AAV7BKJ4</accession>
<comment type="caution">
    <text evidence="9">The sequence shown here is derived from an EMBL/GenBank/DDBJ whole genome shotgun (WGS) entry which is preliminary data.</text>
</comment>
<keyword evidence="3 7" id="KW-1133">Transmembrane helix</keyword>
<gene>
    <name evidence="9" type="ORF">GDO81_012201</name>
</gene>
<evidence type="ECO:0000256" key="6">
    <source>
        <dbReference type="SAM" id="MobiDB-lite"/>
    </source>
</evidence>
<dbReference type="InterPro" id="IPR008253">
    <property type="entry name" value="Marvel"/>
</dbReference>
<dbReference type="GO" id="GO:0016020">
    <property type="term" value="C:membrane"/>
    <property type="evidence" value="ECO:0007669"/>
    <property type="project" value="UniProtKB-SubCell"/>
</dbReference>